<name>A0ABC9TWY3_CLOSY</name>
<dbReference type="AlphaFoldDB" id="A0ABC9TWY3"/>
<organism evidence="1 2">
    <name type="scientific">[Clostridium] symbiosum ATCC 14940</name>
    <dbReference type="NCBI Taxonomy" id="411472"/>
    <lineage>
        <taxon>Bacteria</taxon>
        <taxon>Bacillati</taxon>
        <taxon>Bacillota</taxon>
        <taxon>Clostridia</taxon>
        <taxon>Lachnospirales</taxon>
        <taxon>Lachnospiraceae</taxon>
        <taxon>Otoolea</taxon>
    </lineage>
</organism>
<gene>
    <name evidence="1" type="ORF">CLOSYM_02642</name>
</gene>
<evidence type="ECO:0000313" key="1">
    <source>
        <dbReference type="EMBL" id="ERI76443.1"/>
    </source>
</evidence>
<sequence>MLVNLNNDLKFIIIQQCPAVTIIGKIAINYKLRPILYKAGQTPAITAVTFPAFKRTLYYKIMTVY</sequence>
<accession>A0ABC9TWY3</accession>
<evidence type="ECO:0000313" key="2">
    <source>
        <dbReference type="Proteomes" id="UP000016491"/>
    </source>
</evidence>
<dbReference type="Proteomes" id="UP000016491">
    <property type="component" value="Unassembled WGS sequence"/>
</dbReference>
<reference evidence="1 2" key="1">
    <citation type="submission" date="2013-07" db="EMBL/GenBank/DDBJ databases">
        <authorList>
            <person name="Weinstock G."/>
            <person name="Sodergren E."/>
            <person name="Wylie T."/>
            <person name="Fulton L."/>
            <person name="Fulton R."/>
            <person name="Fronick C."/>
            <person name="O'Laughlin M."/>
            <person name="Godfrey J."/>
            <person name="Miner T."/>
            <person name="Herter B."/>
            <person name="Appelbaum E."/>
            <person name="Cordes M."/>
            <person name="Lek S."/>
            <person name="Wollam A."/>
            <person name="Pepin K.H."/>
            <person name="Palsikar V.B."/>
            <person name="Mitreva M."/>
            <person name="Wilson R.K."/>
        </authorList>
    </citation>
    <scope>NUCLEOTIDE SEQUENCE [LARGE SCALE GENOMIC DNA]</scope>
    <source>
        <strain evidence="1 2">ATCC 14940</strain>
    </source>
</reference>
<comment type="caution">
    <text evidence="1">The sequence shown here is derived from an EMBL/GenBank/DDBJ whole genome shotgun (WGS) entry which is preliminary data.</text>
</comment>
<proteinExistence type="predicted"/>
<dbReference type="EMBL" id="AWSU01000202">
    <property type="protein sequence ID" value="ERI76443.1"/>
    <property type="molecule type" value="Genomic_DNA"/>
</dbReference>
<protein>
    <submittedName>
        <fullName evidence="1">Uncharacterized protein</fullName>
    </submittedName>
</protein>